<feature type="transmembrane region" description="Helical" evidence="1">
    <location>
        <begin position="32"/>
        <end position="54"/>
    </location>
</feature>
<dbReference type="AlphaFoldDB" id="A0AAD0KL06"/>
<keyword evidence="1" id="KW-0812">Transmembrane</keyword>
<keyword evidence="1" id="KW-1133">Transmembrane helix</keyword>
<dbReference type="RefSeq" id="WP_111505123.1">
    <property type="nucleotide sequence ID" value="NZ_CP021965.1"/>
</dbReference>
<gene>
    <name evidence="2" type="ORF">CD191_22265</name>
</gene>
<feature type="transmembrane region" description="Helical" evidence="1">
    <location>
        <begin position="151"/>
        <end position="169"/>
    </location>
</feature>
<dbReference type="Proteomes" id="UP000249163">
    <property type="component" value="Chromosome"/>
</dbReference>
<accession>A0AAD0KL06</accession>
<name>A0AAD0KL06_9BACL</name>
<proteinExistence type="predicted"/>
<feature type="transmembrane region" description="Helical" evidence="1">
    <location>
        <begin position="181"/>
        <end position="201"/>
    </location>
</feature>
<evidence type="ECO:0000256" key="1">
    <source>
        <dbReference type="SAM" id="Phobius"/>
    </source>
</evidence>
<feature type="transmembrane region" description="Helical" evidence="1">
    <location>
        <begin position="60"/>
        <end position="82"/>
    </location>
</feature>
<evidence type="ECO:0000313" key="3">
    <source>
        <dbReference type="Proteomes" id="UP000249163"/>
    </source>
</evidence>
<evidence type="ECO:0000313" key="2">
    <source>
        <dbReference type="EMBL" id="AWV35139.1"/>
    </source>
</evidence>
<reference evidence="2 3" key="1">
    <citation type="submission" date="2017-06" db="EMBL/GenBank/DDBJ databases">
        <title>Complete genome sequence of Paenibacillus odorifer CBA7130.</title>
        <authorList>
            <person name="Nam Y.-D."/>
            <person name="Kang J."/>
            <person name="Chung W.-H."/>
        </authorList>
    </citation>
    <scope>NUCLEOTIDE SEQUENCE [LARGE SCALE GENOMIC DNA]</scope>
    <source>
        <strain evidence="2 3">CBA7130</strain>
    </source>
</reference>
<organism evidence="2 3">
    <name type="scientific">Paenibacillus odorifer</name>
    <dbReference type="NCBI Taxonomy" id="189426"/>
    <lineage>
        <taxon>Bacteria</taxon>
        <taxon>Bacillati</taxon>
        <taxon>Bacillota</taxon>
        <taxon>Bacilli</taxon>
        <taxon>Bacillales</taxon>
        <taxon>Paenibacillaceae</taxon>
        <taxon>Paenibacillus</taxon>
    </lineage>
</organism>
<protein>
    <submittedName>
        <fullName evidence="2">Uncharacterized protein</fullName>
    </submittedName>
</protein>
<keyword evidence="1" id="KW-0472">Membrane</keyword>
<sequence>MKDKLLSFYKNEVSVEALVLSHMRGLSRFFNISFWISFSSFILVFLSLLLLVYVKIIGPFYVFILLFVISFICLLVSIDLYVRRAKEIVRREVKTPSYEKRWRWRTEEFNEYQRQKVTDFLNEKNLLKKWKVENIIESLNDDNERMRVPPLIAPAVFISLTVPNVNQFLTFIYENNEKNKITVFVYSFLITSFMVFVINYLSKQVWEMKEEFLKEFYHRRELLNILEDVLLSIEE</sequence>
<dbReference type="EMBL" id="CP021965">
    <property type="protein sequence ID" value="AWV35139.1"/>
    <property type="molecule type" value="Genomic_DNA"/>
</dbReference>